<evidence type="ECO:0000313" key="1">
    <source>
        <dbReference type="EMBL" id="MFD1308799.1"/>
    </source>
</evidence>
<protein>
    <submittedName>
        <fullName evidence="1">Uncharacterized protein</fullName>
    </submittedName>
</protein>
<dbReference type="RefSeq" id="WP_381233353.1">
    <property type="nucleotide sequence ID" value="NZ_JBHSKH010000010.1"/>
</dbReference>
<comment type="caution">
    <text evidence="1">The sequence shown here is derived from an EMBL/GenBank/DDBJ whole genome shotgun (WGS) entry which is preliminary data.</text>
</comment>
<sequence length="405" mass="45467">MTFMQIPWGDMSSAMGAFFAYQRVESALRERHPDLNDRLRMQESVGGRRATALTVTVDDDTKTLLWMTRFGRPYDYRLFWHIYGPADGGTPRIWDPQTGEDVLADAFHERTTAWRDRREEVSPWKWDEPEMYQIVRLADALAERGIPVAQVVANNRLRATLAPKGWEARSFRQHDGDFLVVQNGPRTVRVSCKPTLGWIVDVHDLEHGVQWRLDLNNLIHGQASLTPGTPLPDIDTTRLANVIEELLDHPFVFAPGPEAVTKIETLGNNGSERLTLCSKEVVPPSPHVLVTEVVAQLRSMGFTDMELSSSDGSPFSSGGVHVVWWERSKDLGTSDVKQLYADATVEGKRLVVVINGGITRPATDFANRAKAFIFHLYRDSGRVRPANKLAQEASFTNEYGPAPHV</sequence>
<name>A0ABW3XIM8_9ACTN</name>
<gene>
    <name evidence="1" type="ORF">ACFQ5X_23455</name>
</gene>
<dbReference type="Proteomes" id="UP001597058">
    <property type="component" value="Unassembled WGS sequence"/>
</dbReference>
<keyword evidence="2" id="KW-1185">Reference proteome</keyword>
<organism evidence="1 2">
    <name type="scientific">Streptomyces kaempferi</name>
    <dbReference type="NCBI Taxonomy" id="333725"/>
    <lineage>
        <taxon>Bacteria</taxon>
        <taxon>Bacillati</taxon>
        <taxon>Actinomycetota</taxon>
        <taxon>Actinomycetes</taxon>
        <taxon>Kitasatosporales</taxon>
        <taxon>Streptomycetaceae</taxon>
        <taxon>Streptomyces</taxon>
    </lineage>
</organism>
<dbReference type="EMBL" id="JBHTMM010000030">
    <property type="protein sequence ID" value="MFD1308799.1"/>
    <property type="molecule type" value="Genomic_DNA"/>
</dbReference>
<reference evidence="2" key="1">
    <citation type="journal article" date="2019" name="Int. J. Syst. Evol. Microbiol.">
        <title>The Global Catalogue of Microorganisms (GCM) 10K type strain sequencing project: providing services to taxonomists for standard genome sequencing and annotation.</title>
        <authorList>
            <consortium name="The Broad Institute Genomics Platform"/>
            <consortium name="The Broad Institute Genome Sequencing Center for Infectious Disease"/>
            <person name="Wu L."/>
            <person name="Ma J."/>
        </authorList>
    </citation>
    <scope>NUCLEOTIDE SEQUENCE [LARGE SCALE GENOMIC DNA]</scope>
    <source>
        <strain evidence="2">CGMCC 4.7020</strain>
    </source>
</reference>
<evidence type="ECO:0000313" key="2">
    <source>
        <dbReference type="Proteomes" id="UP001597058"/>
    </source>
</evidence>
<accession>A0ABW3XIM8</accession>
<proteinExistence type="predicted"/>